<gene>
    <name evidence="5" type="ORF">GCM10007879_05730</name>
</gene>
<protein>
    <submittedName>
        <fullName evidence="5">ATP-binding protein</fullName>
    </submittedName>
</protein>
<evidence type="ECO:0000259" key="4">
    <source>
        <dbReference type="PROSITE" id="PS50893"/>
    </source>
</evidence>
<dbReference type="SMART" id="SM00382">
    <property type="entry name" value="AAA"/>
    <property type="match status" value="1"/>
</dbReference>
<dbReference type="SUPFAM" id="SSF52540">
    <property type="entry name" value="P-loop containing nucleoside triphosphate hydrolases"/>
    <property type="match status" value="1"/>
</dbReference>
<organism evidence="5 6">
    <name type="scientific">Maritalea porphyrae</name>
    <dbReference type="NCBI Taxonomy" id="880732"/>
    <lineage>
        <taxon>Bacteria</taxon>
        <taxon>Pseudomonadati</taxon>
        <taxon>Pseudomonadota</taxon>
        <taxon>Alphaproteobacteria</taxon>
        <taxon>Hyphomicrobiales</taxon>
        <taxon>Devosiaceae</taxon>
        <taxon>Maritalea</taxon>
    </lineage>
</organism>
<evidence type="ECO:0000313" key="5">
    <source>
        <dbReference type="EMBL" id="GLQ16324.1"/>
    </source>
</evidence>
<dbReference type="InterPro" id="IPR003439">
    <property type="entry name" value="ABC_transporter-like_ATP-bd"/>
</dbReference>
<dbReference type="CDD" id="cd03230">
    <property type="entry name" value="ABC_DR_subfamily_A"/>
    <property type="match status" value="1"/>
</dbReference>
<comment type="caution">
    <text evidence="5">The sequence shown here is derived from an EMBL/GenBank/DDBJ whole genome shotgun (WGS) entry which is preliminary data.</text>
</comment>
<dbReference type="Gene3D" id="3.40.50.300">
    <property type="entry name" value="P-loop containing nucleotide triphosphate hydrolases"/>
    <property type="match status" value="1"/>
</dbReference>
<evidence type="ECO:0000313" key="6">
    <source>
        <dbReference type="Proteomes" id="UP001161405"/>
    </source>
</evidence>
<keyword evidence="2" id="KW-0547">Nucleotide-binding</keyword>
<reference evidence="5" key="2">
    <citation type="submission" date="2023-01" db="EMBL/GenBank/DDBJ databases">
        <title>Draft genome sequence of Maritalea porphyrae strain NBRC 107169.</title>
        <authorList>
            <person name="Sun Q."/>
            <person name="Mori K."/>
        </authorList>
    </citation>
    <scope>NUCLEOTIDE SEQUENCE</scope>
    <source>
        <strain evidence="5">NBRC 107169</strain>
    </source>
</reference>
<evidence type="ECO:0000256" key="1">
    <source>
        <dbReference type="ARBA" id="ARBA00022448"/>
    </source>
</evidence>
<dbReference type="PROSITE" id="PS50893">
    <property type="entry name" value="ABC_TRANSPORTER_2"/>
    <property type="match status" value="1"/>
</dbReference>
<dbReference type="EMBL" id="BSNI01000001">
    <property type="protein sequence ID" value="GLQ16324.1"/>
    <property type="molecule type" value="Genomic_DNA"/>
</dbReference>
<dbReference type="GO" id="GO:0005524">
    <property type="term" value="F:ATP binding"/>
    <property type="evidence" value="ECO:0007669"/>
    <property type="project" value="UniProtKB-KW"/>
</dbReference>
<reference evidence="5" key="1">
    <citation type="journal article" date="2014" name="Int. J. Syst. Evol. Microbiol.">
        <title>Complete genome of a new Firmicutes species belonging to the dominant human colonic microbiota ('Ruminococcus bicirculans') reveals two chromosomes and a selective capacity to utilize plant glucans.</title>
        <authorList>
            <consortium name="NISC Comparative Sequencing Program"/>
            <person name="Wegmann U."/>
            <person name="Louis P."/>
            <person name="Goesmann A."/>
            <person name="Henrissat B."/>
            <person name="Duncan S.H."/>
            <person name="Flint H.J."/>
        </authorList>
    </citation>
    <scope>NUCLEOTIDE SEQUENCE</scope>
    <source>
        <strain evidence="5">NBRC 107169</strain>
    </source>
</reference>
<keyword evidence="1" id="KW-0813">Transport</keyword>
<proteinExistence type="predicted"/>
<dbReference type="InterPro" id="IPR003593">
    <property type="entry name" value="AAA+_ATPase"/>
</dbReference>
<keyword evidence="6" id="KW-1185">Reference proteome</keyword>
<dbReference type="InterPro" id="IPR027417">
    <property type="entry name" value="P-loop_NTPase"/>
</dbReference>
<keyword evidence="3 5" id="KW-0067">ATP-binding</keyword>
<accession>A0ABQ5UM81</accession>
<feature type="domain" description="ABC transporter" evidence="4">
    <location>
        <begin position="2"/>
        <end position="230"/>
    </location>
</feature>
<dbReference type="Proteomes" id="UP001161405">
    <property type="component" value="Unassembled WGS sequence"/>
</dbReference>
<dbReference type="Pfam" id="PF00005">
    <property type="entry name" value="ABC_tran"/>
    <property type="match status" value="1"/>
</dbReference>
<dbReference type="RefSeq" id="WP_284361891.1">
    <property type="nucleotide sequence ID" value="NZ_BSNI01000001.1"/>
</dbReference>
<evidence type="ECO:0000256" key="2">
    <source>
        <dbReference type="ARBA" id="ARBA00022741"/>
    </source>
</evidence>
<name>A0ABQ5UM81_9HYPH</name>
<dbReference type="PANTHER" id="PTHR42711">
    <property type="entry name" value="ABC TRANSPORTER ATP-BINDING PROTEIN"/>
    <property type="match status" value="1"/>
</dbReference>
<sequence length="287" mass="32406">MITVNDLKYAYPSANTDTLHGISFDIEEQEIFGFLGPSGSGKSTTQKILIGLLQNYRGDISILGKDRQQWGNDLFEKIGVSFELPNHYLKLTARENLEHFAGFYSGETLSPETVLEWVDLKEDAEKRVSEFSKGMKIRLNVARSLIHQPKILFLDEPTSGLDPVNGKRIKDLVLRLRDEGTTVFITTHNMTLADQLCDRVAFVTSGNISVIDRPEKLKQQYGKRTVRLDTADPKGVISSAEFELDGLQTNEHFARAIAKAHRIEHMHTQETTLDNIFIEVTGRELTQ</sequence>
<evidence type="ECO:0000256" key="3">
    <source>
        <dbReference type="ARBA" id="ARBA00022840"/>
    </source>
</evidence>
<dbReference type="PANTHER" id="PTHR42711:SF18">
    <property type="entry name" value="ABC TRANSPORTER, ATP-BINDING PROTEIN"/>
    <property type="match status" value="1"/>
</dbReference>
<dbReference type="InterPro" id="IPR050763">
    <property type="entry name" value="ABC_transporter_ATP-binding"/>
</dbReference>